<sequence>MQRKPTSTCTYLTVSELEMINKLKFNQQEKSMLQLTQKKNANNQTSRRNQTGKAPFSVNEASNICFFAYEVNV</sequence>
<name>A0A822YRP7_NELNU</name>
<gene>
    <name evidence="1" type="ORF">HUJ06_005837</name>
</gene>
<dbReference type="AlphaFoldDB" id="A0A822YRP7"/>
<organism evidence="1 2">
    <name type="scientific">Nelumbo nucifera</name>
    <name type="common">Sacred lotus</name>
    <dbReference type="NCBI Taxonomy" id="4432"/>
    <lineage>
        <taxon>Eukaryota</taxon>
        <taxon>Viridiplantae</taxon>
        <taxon>Streptophyta</taxon>
        <taxon>Embryophyta</taxon>
        <taxon>Tracheophyta</taxon>
        <taxon>Spermatophyta</taxon>
        <taxon>Magnoliopsida</taxon>
        <taxon>Proteales</taxon>
        <taxon>Nelumbonaceae</taxon>
        <taxon>Nelumbo</taxon>
    </lineage>
</organism>
<keyword evidence="2" id="KW-1185">Reference proteome</keyword>
<reference evidence="1 2" key="1">
    <citation type="journal article" date="2020" name="Mol. Biol. Evol.">
        <title>Distinct Expression and Methylation Patterns for Genes with Different Fates following a Single Whole-Genome Duplication in Flowering Plants.</title>
        <authorList>
            <person name="Shi T."/>
            <person name="Rahmani R.S."/>
            <person name="Gugger P.F."/>
            <person name="Wang M."/>
            <person name="Li H."/>
            <person name="Zhang Y."/>
            <person name="Li Z."/>
            <person name="Wang Q."/>
            <person name="Van de Peer Y."/>
            <person name="Marchal K."/>
            <person name="Chen J."/>
        </authorList>
    </citation>
    <scope>NUCLEOTIDE SEQUENCE [LARGE SCALE GENOMIC DNA]</scope>
    <source>
        <tissue evidence="1">Leaf</tissue>
    </source>
</reference>
<protein>
    <submittedName>
        <fullName evidence="1">Uncharacterized protein</fullName>
    </submittedName>
</protein>
<accession>A0A822YRP7</accession>
<dbReference type="EMBL" id="DUZY01000004">
    <property type="protein sequence ID" value="DAD35197.1"/>
    <property type="molecule type" value="Genomic_DNA"/>
</dbReference>
<evidence type="ECO:0000313" key="2">
    <source>
        <dbReference type="Proteomes" id="UP000607653"/>
    </source>
</evidence>
<dbReference type="Proteomes" id="UP000607653">
    <property type="component" value="Unassembled WGS sequence"/>
</dbReference>
<proteinExistence type="predicted"/>
<evidence type="ECO:0000313" key="1">
    <source>
        <dbReference type="EMBL" id="DAD35197.1"/>
    </source>
</evidence>
<comment type="caution">
    <text evidence="1">The sequence shown here is derived from an EMBL/GenBank/DDBJ whole genome shotgun (WGS) entry which is preliminary data.</text>
</comment>